<protein>
    <submittedName>
        <fullName evidence="7">Very short patch repair endonuclease</fullName>
    </submittedName>
</protein>
<comment type="caution">
    <text evidence="7">The sequence shown here is derived from an EMBL/GenBank/DDBJ whole genome shotgun (WGS) entry which is preliminary data.</text>
</comment>
<keyword evidence="3" id="KW-0227">DNA damage</keyword>
<keyword evidence="2 7" id="KW-0255">Endonuclease</keyword>
<evidence type="ECO:0000256" key="1">
    <source>
        <dbReference type="ARBA" id="ARBA00022722"/>
    </source>
</evidence>
<keyword evidence="4" id="KW-0378">Hydrolase</keyword>
<comment type="similarity">
    <text evidence="6">Belongs to the Vsr family.</text>
</comment>
<dbReference type="EMBL" id="DXGH01000051">
    <property type="protein sequence ID" value="HIW81717.1"/>
    <property type="molecule type" value="Genomic_DNA"/>
</dbReference>
<evidence type="ECO:0000256" key="5">
    <source>
        <dbReference type="ARBA" id="ARBA00023204"/>
    </source>
</evidence>
<dbReference type="NCBIfam" id="TIGR00632">
    <property type="entry name" value="vsr"/>
    <property type="match status" value="1"/>
</dbReference>
<dbReference type="GO" id="GO:0006298">
    <property type="term" value="P:mismatch repair"/>
    <property type="evidence" value="ECO:0007669"/>
    <property type="project" value="InterPro"/>
</dbReference>
<evidence type="ECO:0000256" key="3">
    <source>
        <dbReference type="ARBA" id="ARBA00022763"/>
    </source>
</evidence>
<organism evidence="7 8">
    <name type="scientific">Candidatus Acetatifactor stercoripullorum</name>
    <dbReference type="NCBI Taxonomy" id="2838414"/>
    <lineage>
        <taxon>Bacteria</taxon>
        <taxon>Bacillati</taxon>
        <taxon>Bacillota</taxon>
        <taxon>Clostridia</taxon>
        <taxon>Lachnospirales</taxon>
        <taxon>Lachnospiraceae</taxon>
        <taxon>Acetatifactor</taxon>
    </lineage>
</organism>
<dbReference type="Gene3D" id="3.40.960.10">
    <property type="entry name" value="VSR Endonuclease"/>
    <property type="match status" value="1"/>
</dbReference>
<evidence type="ECO:0000313" key="7">
    <source>
        <dbReference type="EMBL" id="HIW81717.1"/>
    </source>
</evidence>
<proteinExistence type="inferred from homology"/>
<gene>
    <name evidence="7" type="ORF">H9742_09420</name>
</gene>
<dbReference type="SUPFAM" id="SSF52980">
    <property type="entry name" value="Restriction endonuclease-like"/>
    <property type="match status" value="1"/>
</dbReference>
<name>A0A9D1UBH4_9FIRM</name>
<reference evidence="7" key="2">
    <citation type="submission" date="2021-04" db="EMBL/GenBank/DDBJ databases">
        <authorList>
            <person name="Gilroy R."/>
        </authorList>
    </citation>
    <scope>NUCLEOTIDE SEQUENCE</scope>
    <source>
        <strain evidence="7">CHK195-6426</strain>
    </source>
</reference>
<evidence type="ECO:0000313" key="8">
    <source>
        <dbReference type="Proteomes" id="UP000824265"/>
    </source>
</evidence>
<evidence type="ECO:0000256" key="2">
    <source>
        <dbReference type="ARBA" id="ARBA00022759"/>
    </source>
</evidence>
<accession>A0A9D1UBH4</accession>
<keyword evidence="1" id="KW-0540">Nuclease</keyword>
<dbReference type="AlphaFoldDB" id="A0A9D1UBH4"/>
<keyword evidence="5" id="KW-0234">DNA repair</keyword>
<dbReference type="GO" id="GO:0004519">
    <property type="term" value="F:endonuclease activity"/>
    <property type="evidence" value="ECO:0007669"/>
    <property type="project" value="UniProtKB-KW"/>
</dbReference>
<dbReference type="GO" id="GO:0016787">
    <property type="term" value="F:hydrolase activity"/>
    <property type="evidence" value="ECO:0007669"/>
    <property type="project" value="UniProtKB-KW"/>
</dbReference>
<dbReference type="InterPro" id="IPR004603">
    <property type="entry name" value="DNA_mismatch_endonuc_vsr"/>
</dbReference>
<dbReference type="CDD" id="cd00221">
    <property type="entry name" value="Vsr"/>
    <property type="match status" value="1"/>
</dbReference>
<dbReference type="Proteomes" id="UP000824265">
    <property type="component" value="Unassembled WGS sequence"/>
</dbReference>
<evidence type="ECO:0000256" key="6">
    <source>
        <dbReference type="ARBA" id="ARBA00029466"/>
    </source>
</evidence>
<sequence>MDNLTRAQRHKNMQNIKSKDTAIEVLLRKALWKKGIRYRKNFQALPGKPDIAITKYKIAIFCDGEFFHGRDWEVLKPRLEKSNNSQYWISKISKNRERDDQVNKQLLFRGWTVIRFWGNDIKKHTEECIQVVEEAIFDQKLLEIEASEKKRKETGQKA</sequence>
<evidence type="ECO:0000256" key="4">
    <source>
        <dbReference type="ARBA" id="ARBA00022801"/>
    </source>
</evidence>
<reference evidence="7" key="1">
    <citation type="journal article" date="2021" name="PeerJ">
        <title>Extensive microbial diversity within the chicken gut microbiome revealed by metagenomics and culture.</title>
        <authorList>
            <person name="Gilroy R."/>
            <person name="Ravi A."/>
            <person name="Getino M."/>
            <person name="Pursley I."/>
            <person name="Horton D.L."/>
            <person name="Alikhan N.F."/>
            <person name="Baker D."/>
            <person name="Gharbi K."/>
            <person name="Hall N."/>
            <person name="Watson M."/>
            <person name="Adriaenssens E.M."/>
            <person name="Foster-Nyarko E."/>
            <person name="Jarju S."/>
            <person name="Secka A."/>
            <person name="Antonio M."/>
            <person name="Oren A."/>
            <person name="Chaudhuri R.R."/>
            <person name="La Ragione R."/>
            <person name="Hildebrand F."/>
            <person name="Pallen M.J."/>
        </authorList>
    </citation>
    <scope>NUCLEOTIDE SEQUENCE</scope>
    <source>
        <strain evidence="7">CHK195-6426</strain>
    </source>
</reference>
<dbReference type="InterPro" id="IPR011335">
    <property type="entry name" value="Restrct_endonuc-II-like"/>
</dbReference>
<dbReference type="Pfam" id="PF03852">
    <property type="entry name" value="Vsr"/>
    <property type="match status" value="1"/>
</dbReference>